<accession>A0ABN6CK06</accession>
<gene>
    <name evidence="2" type="ORF">Aiant_59830</name>
</gene>
<evidence type="ECO:0000256" key="1">
    <source>
        <dbReference type="SAM" id="Phobius"/>
    </source>
</evidence>
<proteinExistence type="predicted"/>
<protein>
    <submittedName>
        <fullName evidence="2">Uncharacterized protein</fullName>
    </submittedName>
</protein>
<dbReference type="RefSeq" id="WP_189336323.1">
    <property type="nucleotide sequence ID" value="NZ_AP023356.1"/>
</dbReference>
<feature type="transmembrane region" description="Helical" evidence="1">
    <location>
        <begin position="38"/>
        <end position="56"/>
    </location>
</feature>
<feature type="transmembrane region" description="Helical" evidence="1">
    <location>
        <begin position="12"/>
        <end position="32"/>
    </location>
</feature>
<reference evidence="2 3" key="1">
    <citation type="submission" date="2020-08" db="EMBL/GenBank/DDBJ databases">
        <title>Whole genome shotgun sequence of Actinoplanes ianthinogenes NBRC 13996.</title>
        <authorList>
            <person name="Komaki H."/>
            <person name="Tamura T."/>
        </authorList>
    </citation>
    <scope>NUCLEOTIDE SEQUENCE [LARGE SCALE GENOMIC DNA]</scope>
    <source>
        <strain evidence="2 3">NBRC 13996</strain>
    </source>
</reference>
<sequence length="77" mass="7809">MEIRIAVPRLPHGLVANLIGLFGLIGVALAVGGLAGNWWWSVLVGSVFAVGLSWIASTHAAAAVQPAKPVLAVAKSA</sequence>
<dbReference type="EMBL" id="AP023356">
    <property type="protein sequence ID" value="BCJ45326.1"/>
    <property type="molecule type" value="Genomic_DNA"/>
</dbReference>
<keyword evidence="1" id="KW-1133">Transmembrane helix</keyword>
<keyword evidence="3" id="KW-1185">Reference proteome</keyword>
<keyword evidence="1" id="KW-0472">Membrane</keyword>
<name>A0ABN6CK06_9ACTN</name>
<keyword evidence="1" id="KW-0812">Transmembrane</keyword>
<dbReference type="Proteomes" id="UP000676967">
    <property type="component" value="Chromosome"/>
</dbReference>
<evidence type="ECO:0000313" key="2">
    <source>
        <dbReference type="EMBL" id="BCJ45326.1"/>
    </source>
</evidence>
<evidence type="ECO:0000313" key="3">
    <source>
        <dbReference type="Proteomes" id="UP000676967"/>
    </source>
</evidence>
<organism evidence="2 3">
    <name type="scientific">Actinoplanes ianthinogenes</name>
    <dbReference type="NCBI Taxonomy" id="122358"/>
    <lineage>
        <taxon>Bacteria</taxon>
        <taxon>Bacillati</taxon>
        <taxon>Actinomycetota</taxon>
        <taxon>Actinomycetes</taxon>
        <taxon>Micromonosporales</taxon>
        <taxon>Micromonosporaceae</taxon>
        <taxon>Actinoplanes</taxon>
    </lineage>
</organism>